<feature type="compositionally biased region" description="Basic and acidic residues" evidence="2">
    <location>
        <begin position="1161"/>
        <end position="1175"/>
    </location>
</feature>
<evidence type="ECO:0000313" key="3">
    <source>
        <dbReference type="EMBL" id="KAL3686683.1"/>
    </source>
</evidence>
<feature type="coiled-coil region" evidence="1">
    <location>
        <begin position="1057"/>
        <end position="1084"/>
    </location>
</feature>
<accession>A0ABD3H5G2</accession>
<feature type="region of interest" description="Disordered" evidence="2">
    <location>
        <begin position="255"/>
        <end position="317"/>
    </location>
</feature>
<protein>
    <submittedName>
        <fullName evidence="3">Uncharacterized protein</fullName>
    </submittedName>
</protein>
<name>A0ABD3H5G2_9MARC</name>
<feature type="compositionally biased region" description="Basic and acidic residues" evidence="2">
    <location>
        <begin position="296"/>
        <end position="305"/>
    </location>
</feature>
<proteinExistence type="predicted"/>
<evidence type="ECO:0000313" key="4">
    <source>
        <dbReference type="Proteomes" id="UP001633002"/>
    </source>
</evidence>
<feature type="compositionally biased region" description="Polar residues" evidence="2">
    <location>
        <begin position="791"/>
        <end position="837"/>
    </location>
</feature>
<comment type="caution">
    <text evidence="3">The sequence shown here is derived from an EMBL/GenBank/DDBJ whole genome shotgun (WGS) entry which is preliminary data.</text>
</comment>
<evidence type="ECO:0000256" key="2">
    <source>
        <dbReference type="SAM" id="MobiDB-lite"/>
    </source>
</evidence>
<reference evidence="3 4" key="1">
    <citation type="submission" date="2024-09" db="EMBL/GenBank/DDBJ databases">
        <title>Chromosome-scale assembly of Riccia sorocarpa.</title>
        <authorList>
            <person name="Paukszto L."/>
        </authorList>
    </citation>
    <scope>NUCLEOTIDE SEQUENCE [LARGE SCALE GENOMIC DNA]</scope>
    <source>
        <strain evidence="3">LP-2024</strain>
        <tissue evidence="3">Aerial parts of the thallus</tissue>
    </source>
</reference>
<feature type="region of interest" description="Disordered" evidence="2">
    <location>
        <begin position="1161"/>
        <end position="1196"/>
    </location>
</feature>
<organism evidence="3 4">
    <name type="scientific">Riccia sorocarpa</name>
    <dbReference type="NCBI Taxonomy" id="122646"/>
    <lineage>
        <taxon>Eukaryota</taxon>
        <taxon>Viridiplantae</taxon>
        <taxon>Streptophyta</taxon>
        <taxon>Embryophyta</taxon>
        <taxon>Marchantiophyta</taxon>
        <taxon>Marchantiopsida</taxon>
        <taxon>Marchantiidae</taxon>
        <taxon>Marchantiales</taxon>
        <taxon>Ricciaceae</taxon>
        <taxon>Riccia</taxon>
    </lineage>
</organism>
<feature type="region of interest" description="Disordered" evidence="2">
    <location>
        <begin position="789"/>
        <end position="860"/>
    </location>
</feature>
<evidence type="ECO:0000256" key="1">
    <source>
        <dbReference type="SAM" id="Coils"/>
    </source>
</evidence>
<feature type="region of interest" description="Disordered" evidence="2">
    <location>
        <begin position="196"/>
        <end position="243"/>
    </location>
</feature>
<dbReference type="Proteomes" id="UP001633002">
    <property type="component" value="Unassembled WGS sequence"/>
</dbReference>
<keyword evidence="1" id="KW-0175">Coiled coil</keyword>
<dbReference type="EMBL" id="JBJQOH010000005">
    <property type="protein sequence ID" value="KAL3686683.1"/>
    <property type="molecule type" value="Genomic_DNA"/>
</dbReference>
<keyword evidence="4" id="KW-1185">Reference proteome</keyword>
<sequence>MANGRRFIDGVLGGRSQIRPINVDDIGNHLWWTHFRPEEIARLTVGVPPEILLRLGLDDFLSLQFARPNTEAVEEFIRNYSKDTHQSTVRGQQINLSLEAIRDAFHLHAGTTMYPKEVTGLLIWYIKTKVDPDGNPERLDLDWASIIRKNWEVELHWIQKHLRGDKKGGKLTTGLGQVVTHLLIWAGIIQDVAPVVPGPENQVPQEGDSSEDESIPPGDHHEEDDEPLVPMGGGVEPPANDQPAAQDTIMEEVLPNDPSREGSAEAGQSLPSHAKAGPSSSYREESGANLGSTEANRLERNKDLEPTNSGSERVQGPYIVHPIRSTIPSLLALRSAVEKCQPGEASRHSMEVDVSPDITKNPDTSRSEFLIVPRRAGASMHLPWAQPMEEDVRPEITALSVPLGTDMAQDRNCTSGVENNAGVSSKHTPEQYCQEDGRDIINSAPDSQITPLGTDTAQDRNCTPGTDFGVREEEAVMTLQQIALEPLHHDKRKRLLVVDLALDTDIYTAKRAKPLQLPVSSSTILINESETDTVGHVQGLDIATNVTCEQTLALTEARTKLDAQKLNEAFSFLLRQREEEMKRLVGYLEKAPESTAEKTGQGAEHDHGSSPAHRSTEPGHSVPPSGHAETERKYRQRLSAAEREFRDNFKNDVIPWARELLKAIHLCELDLHAAYRQTKMIHKERWIEFARYGSASYALRSIPTPDLERMIYENHAEKYMRRFIFYEPLPCNNEEHDHVCPPGCDKLDGHLCRVCAPAANSISGRYNPSIWHPGKEMVDLEAVGRSAVFPESTSTPVGTMGTTESTPSAGASSRGANITPSGEGSSRGANITPSGEGSSRGADVTPSGKGTSPEAVTDVPGQVVEYGKEPVETPLTPIQLEIAKGLEILMRFRSFGNVPPMQVPETHYSHRINLANYDIEGKSDERIRIAVAELLTEVEREVRQAGSVYFRILHKIFVGAGGDVPRWSEASEWIMDKYRQMQIRCRNLTNTEYQLLNDLRELQPAVEALKHLHDRQKELRYVVEKLTSEVKILRRQKAALAVSVRSAVSYEGEGDHVLGIFAENEELKEQVAQLRSELESRGDRKHGTSIFTGPPLKVPTKAVDPWDRLVEYWGVPVGEDLAFMFSSLPRRQQSDLQSEYLRKLADARRPRLTDVEAALEAAERKHQAERDEWAKRKPPRPLVPQSGHAVEKDGMAEVLLQAARDPEMEAMPGSNL</sequence>
<feature type="region of interest" description="Disordered" evidence="2">
    <location>
        <begin position="591"/>
        <end position="636"/>
    </location>
</feature>
<dbReference type="AlphaFoldDB" id="A0ABD3H5G2"/>
<gene>
    <name evidence="3" type="ORF">R1sor_009257</name>
</gene>